<evidence type="ECO:0000313" key="2">
    <source>
        <dbReference type="Proteomes" id="UP001500238"/>
    </source>
</evidence>
<comment type="caution">
    <text evidence="1">The sequence shown here is derived from an EMBL/GenBank/DDBJ whole genome shotgun (WGS) entry which is preliminary data.</text>
</comment>
<keyword evidence="2" id="KW-1185">Reference proteome</keyword>
<dbReference type="Proteomes" id="UP001500238">
    <property type="component" value="Unassembled WGS sequence"/>
</dbReference>
<sequence length="156" mass="17464">MAAFSYRPYNVRRAIRHPVRSADFGHGRAIGIEETMMSDGSTAWDGGRVRHWLASRLNAARLEQAAADRRGYAAQDDYDNAAAEEWVCRSLQTGDHNDTQAAFAGRIKALLAAEDYPVAGVHDDRRFDRNVRAHLRKLAKMTKANDGFANTLRYQG</sequence>
<name>A0ABN1HY80_9SPHN</name>
<reference evidence="1 2" key="1">
    <citation type="journal article" date="2019" name="Int. J. Syst. Evol. Microbiol.">
        <title>The Global Catalogue of Microorganisms (GCM) 10K type strain sequencing project: providing services to taxonomists for standard genome sequencing and annotation.</title>
        <authorList>
            <consortium name="The Broad Institute Genomics Platform"/>
            <consortium name="The Broad Institute Genome Sequencing Center for Infectious Disease"/>
            <person name="Wu L."/>
            <person name="Ma J."/>
        </authorList>
    </citation>
    <scope>NUCLEOTIDE SEQUENCE [LARGE SCALE GENOMIC DNA]</scope>
    <source>
        <strain evidence="1 2">JCM 14603</strain>
    </source>
</reference>
<dbReference type="EMBL" id="BAAAES010000009">
    <property type="protein sequence ID" value="GAA0673113.1"/>
    <property type="molecule type" value="Genomic_DNA"/>
</dbReference>
<evidence type="ECO:0000313" key="1">
    <source>
        <dbReference type="EMBL" id="GAA0673113.1"/>
    </source>
</evidence>
<proteinExistence type="predicted"/>
<accession>A0ABN1HY80</accession>
<gene>
    <name evidence="1" type="ORF">GCM10009102_25820</name>
</gene>
<protein>
    <submittedName>
        <fullName evidence="1">Uncharacterized protein</fullName>
    </submittedName>
</protein>
<dbReference type="RefSeq" id="WP_338054372.1">
    <property type="nucleotide sequence ID" value="NZ_BAAAES010000009.1"/>
</dbReference>
<organism evidence="1 2">
    <name type="scientific">Sphingomonas insulae</name>
    <dbReference type="NCBI Taxonomy" id="424800"/>
    <lineage>
        <taxon>Bacteria</taxon>
        <taxon>Pseudomonadati</taxon>
        <taxon>Pseudomonadota</taxon>
        <taxon>Alphaproteobacteria</taxon>
        <taxon>Sphingomonadales</taxon>
        <taxon>Sphingomonadaceae</taxon>
        <taxon>Sphingomonas</taxon>
    </lineage>
</organism>